<name>A0AAW2V3A3_9LAMI</name>
<gene>
    <name evidence="1" type="ORF">Slati_3214500</name>
</gene>
<evidence type="ECO:0000313" key="1">
    <source>
        <dbReference type="EMBL" id="KAL0421916.1"/>
    </source>
</evidence>
<evidence type="ECO:0008006" key="2">
    <source>
        <dbReference type="Google" id="ProtNLM"/>
    </source>
</evidence>
<dbReference type="EMBL" id="JACGWN010000011">
    <property type="protein sequence ID" value="KAL0421916.1"/>
    <property type="molecule type" value="Genomic_DNA"/>
</dbReference>
<accession>A0AAW2V3A3</accession>
<protein>
    <recommendedName>
        <fullName evidence="2">Transposase</fullName>
    </recommendedName>
</protein>
<organism evidence="1">
    <name type="scientific">Sesamum latifolium</name>
    <dbReference type="NCBI Taxonomy" id="2727402"/>
    <lineage>
        <taxon>Eukaryota</taxon>
        <taxon>Viridiplantae</taxon>
        <taxon>Streptophyta</taxon>
        <taxon>Embryophyta</taxon>
        <taxon>Tracheophyta</taxon>
        <taxon>Spermatophyta</taxon>
        <taxon>Magnoliopsida</taxon>
        <taxon>eudicotyledons</taxon>
        <taxon>Gunneridae</taxon>
        <taxon>Pentapetalae</taxon>
        <taxon>asterids</taxon>
        <taxon>lamiids</taxon>
        <taxon>Lamiales</taxon>
        <taxon>Pedaliaceae</taxon>
        <taxon>Sesamum</taxon>
    </lineage>
</organism>
<dbReference type="AlphaFoldDB" id="A0AAW2V3A3"/>
<reference evidence="1" key="1">
    <citation type="submission" date="2020-06" db="EMBL/GenBank/DDBJ databases">
        <authorList>
            <person name="Li T."/>
            <person name="Hu X."/>
            <person name="Zhang T."/>
            <person name="Song X."/>
            <person name="Zhang H."/>
            <person name="Dai N."/>
            <person name="Sheng W."/>
            <person name="Hou X."/>
            <person name="Wei L."/>
        </authorList>
    </citation>
    <scope>NUCLEOTIDE SEQUENCE</scope>
    <source>
        <strain evidence="1">KEN1</strain>
        <tissue evidence="1">Leaf</tissue>
    </source>
</reference>
<reference evidence="1" key="2">
    <citation type="journal article" date="2024" name="Plant">
        <title>Genomic evolution and insights into agronomic trait innovations of Sesamum species.</title>
        <authorList>
            <person name="Miao H."/>
            <person name="Wang L."/>
            <person name="Qu L."/>
            <person name="Liu H."/>
            <person name="Sun Y."/>
            <person name="Le M."/>
            <person name="Wang Q."/>
            <person name="Wei S."/>
            <person name="Zheng Y."/>
            <person name="Lin W."/>
            <person name="Duan Y."/>
            <person name="Cao H."/>
            <person name="Xiong S."/>
            <person name="Wang X."/>
            <person name="Wei L."/>
            <person name="Li C."/>
            <person name="Ma Q."/>
            <person name="Ju M."/>
            <person name="Zhao R."/>
            <person name="Li G."/>
            <person name="Mu C."/>
            <person name="Tian Q."/>
            <person name="Mei H."/>
            <person name="Zhang T."/>
            <person name="Gao T."/>
            <person name="Zhang H."/>
        </authorList>
    </citation>
    <scope>NUCLEOTIDE SEQUENCE</scope>
    <source>
        <strain evidence="1">KEN1</strain>
    </source>
</reference>
<sequence length="77" mass="8813">MKIRQEFEDGEWDFVPKGKGGRFKTTDEIMFELSKKGFVKEYYNWTAHGEPESTKYNDNLSALVLAPTPVALESATH</sequence>
<comment type="caution">
    <text evidence="1">The sequence shown here is derived from an EMBL/GenBank/DDBJ whole genome shotgun (WGS) entry which is preliminary data.</text>
</comment>
<proteinExistence type="predicted"/>